<gene>
    <name evidence="1" type="ORF">LCGC14_1504140</name>
</gene>
<proteinExistence type="predicted"/>
<evidence type="ECO:0000313" key="1">
    <source>
        <dbReference type="EMBL" id="KKM64159.1"/>
    </source>
</evidence>
<sequence>MRIAAFIAVLFIAGAAKAHETYFITASTVLSYSVTAVTAPHPGVGSQTRRVRLVCTSDCFVAISHAFTTLATSSPTYLPLDKPEVFRIEPGNTILVIKDTADGDLHISELSK</sequence>
<organism evidence="1">
    <name type="scientific">marine sediment metagenome</name>
    <dbReference type="NCBI Taxonomy" id="412755"/>
    <lineage>
        <taxon>unclassified sequences</taxon>
        <taxon>metagenomes</taxon>
        <taxon>ecological metagenomes</taxon>
    </lineage>
</organism>
<reference evidence="1" key="1">
    <citation type="journal article" date="2015" name="Nature">
        <title>Complex archaea that bridge the gap between prokaryotes and eukaryotes.</title>
        <authorList>
            <person name="Spang A."/>
            <person name="Saw J.H."/>
            <person name="Jorgensen S.L."/>
            <person name="Zaremba-Niedzwiedzka K."/>
            <person name="Martijn J."/>
            <person name="Lind A.E."/>
            <person name="van Eijk R."/>
            <person name="Schleper C."/>
            <person name="Guy L."/>
            <person name="Ettema T.J."/>
        </authorList>
    </citation>
    <scope>NUCLEOTIDE SEQUENCE</scope>
</reference>
<accession>A0A0F9J385</accession>
<comment type="caution">
    <text evidence="1">The sequence shown here is derived from an EMBL/GenBank/DDBJ whole genome shotgun (WGS) entry which is preliminary data.</text>
</comment>
<protein>
    <submittedName>
        <fullName evidence="1">Uncharacterized protein</fullName>
    </submittedName>
</protein>
<dbReference type="AlphaFoldDB" id="A0A0F9J385"/>
<dbReference type="EMBL" id="LAZR01010956">
    <property type="protein sequence ID" value="KKM64159.1"/>
    <property type="molecule type" value="Genomic_DNA"/>
</dbReference>
<name>A0A0F9J385_9ZZZZ</name>